<evidence type="ECO:0000256" key="4">
    <source>
        <dbReference type="ARBA" id="ARBA00022475"/>
    </source>
</evidence>
<feature type="transmembrane region" description="Helical" evidence="9">
    <location>
        <begin position="195"/>
        <end position="228"/>
    </location>
</feature>
<evidence type="ECO:0000313" key="10">
    <source>
        <dbReference type="EMBL" id="MFB9731761.1"/>
    </source>
</evidence>
<reference evidence="10 11" key="1">
    <citation type="submission" date="2024-09" db="EMBL/GenBank/DDBJ databases">
        <authorList>
            <person name="Sun Q."/>
            <person name="Mori K."/>
        </authorList>
    </citation>
    <scope>NUCLEOTIDE SEQUENCE [LARGE SCALE GENOMIC DNA]</scope>
    <source>
        <strain evidence="10 11">JCM 12763</strain>
    </source>
</reference>
<dbReference type="PANTHER" id="PTHR34979">
    <property type="entry name" value="INNER MEMBRANE PROTEIN YGAZ"/>
    <property type="match status" value="1"/>
</dbReference>
<dbReference type="EMBL" id="JBHMAX010000014">
    <property type="protein sequence ID" value="MFB9731761.1"/>
    <property type="molecule type" value="Genomic_DNA"/>
</dbReference>
<dbReference type="InterPro" id="IPR011606">
    <property type="entry name" value="Brnchd-chn_aa_trnsp_permease"/>
</dbReference>
<dbReference type="Pfam" id="PF03591">
    <property type="entry name" value="AzlC"/>
    <property type="match status" value="1"/>
</dbReference>
<feature type="transmembrane region" description="Helical" evidence="9">
    <location>
        <begin position="132"/>
        <end position="153"/>
    </location>
</feature>
<dbReference type="PANTHER" id="PTHR34979:SF1">
    <property type="entry name" value="INNER MEMBRANE PROTEIN YGAZ"/>
    <property type="match status" value="1"/>
</dbReference>
<keyword evidence="7 9" id="KW-0472">Membrane</keyword>
<keyword evidence="5 9" id="KW-0812">Transmembrane</keyword>
<feature type="transmembrane region" description="Helical" evidence="9">
    <location>
        <begin position="20"/>
        <end position="50"/>
    </location>
</feature>
<accession>A0ABV5V1U8</accession>
<gene>
    <name evidence="10" type="ORF">ACFFN0_06885</name>
</gene>
<feature type="compositionally biased region" description="Basic and acidic residues" evidence="8">
    <location>
        <begin position="257"/>
        <end position="268"/>
    </location>
</feature>
<keyword evidence="4" id="KW-1003">Cell membrane</keyword>
<dbReference type="RefSeq" id="WP_075958750.1">
    <property type="nucleotide sequence ID" value="NZ_JBHMAX010000014.1"/>
</dbReference>
<comment type="similarity">
    <text evidence="2">Belongs to the AzlC family.</text>
</comment>
<feature type="transmembrane region" description="Helical" evidence="9">
    <location>
        <begin position="62"/>
        <end position="86"/>
    </location>
</feature>
<sequence>MTAGPTAYPLPWWRTPAARQGLAVGLVGLYGVSAGALGVAAGLSVWQTVLTSLLIFSGGSQFALYGVLGSGGGAAAAVATSTLLGLRNGFYGLELSRVLRPGPLVRPLTAHLTIDESTAVALAQDTREQARVGFFTTGVTLFVVWQGTTLLGALAGEAMGDPRAYGLDAAAAAAFVALVWPRLVGRGPGGRTGPLAAAVLAMVLTLVSAPFVPTGVEVLVGATAALVVGLPRRGGREDDPGPPLPVTRDATPGRHGGPHDGHVAEELP</sequence>
<keyword evidence="6 9" id="KW-1133">Transmembrane helix</keyword>
<feature type="region of interest" description="Disordered" evidence="8">
    <location>
        <begin position="231"/>
        <end position="268"/>
    </location>
</feature>
<feature type="transmembrane region" description="Helical" evidence="9">
    <location>
        <begin position="165"/>
        <end position="183"/>
    </location>
</feature>
<evidence type="ECO:0000256" key="6">
    <source>
        <dbReference type="ARBA" id="ARBA00022989"/>
    </source>
</evidence>
<keyword evidence="11" id="KW-1185">Reference proteome</keyword>
<comment type="caution">
    <text evidence="10">The sequence shown here is derived from an EMBL/GenBank/DDBJ whole genome shotgun (WGS) entry which is preliminary data.</text>
</comment>
<keyword evidence="3" id="KW-0813">Transport</keyword>
<evidence type="ECO:0000256" key="5">
    <source>
        <dbReference type="ARBA" id="ARBA00022692"/>
    </source>
</evidence>
<name>A0ABV5V1U8_9MICO</name>
<evidence type="ECO:0000256" key="7">
    <source>
        <dbReference type="ARBA" id="ARBA00023136"/>
    </source>
</evidence>
<evidence type="ECO:0000256" key="3">
    <source>
        <dbReference type="ARBA" id="ARBA00022448"/>
    </source>
</evidence>
<dbReference type="Proteomes" id="UP001589613">
    <property type="component" value="Unassembled WGS sequence"/>
</dbReference>
<proteinExistence type="inferred from homology"/>
<comment type="subcellular location">
    <subcellularLocation>
        <location evidence="1">Cell membrane</location>
        <topology evidence="1">Multi-pass membrane protein</topology>
    </subcellularLocation>
</comment>
<evidence type="ECO:0000313" key="11">
    <source>
        <dbReference type="Proteomes" id="UP001589613"/>
    </source>
</evidence>
<evidence type="ECO:0000256" key="2">
    <source>
        <dbReference type="ARBA" id="ARBA00010735"/>
    </source>
</evidence>
<evidence type="ECO:0000256" key="9">
    <source>
        <dbReference type="SAM" id="Phobius"/>
    </source>
</evidence>
<evidence type="ECO:0000256" key="1">
    <source>
        <dbReference type="ARBA" id="ARBA00004651"/>
    </source>
</evidence>
<evidence type="ECO:0000256" key="8">
    <source>
        <dbReference type="SAM" id="MobiDB-lite"/>
    </source>
</evidence>
<organism evidence="10 11">
    <name type="scientific">Ornithinimicrobium kibberense</name>
    <dbReference type="NCBI Taxonomy" id="282060"/>
    <lineage>
        <taxon>Bacteria</taxon>
        <taxon>Bacillati</taxon>
        <taxon>Actinomycetota</taxon>
        <taxon>Actinomycetes</taxon>
        <taxon>Micrococcales</taxon>
        <taxon>Ornithinimicrobiaceae</taxon>
        <taxon>Ornithinimicrobium</taxon>
    </lineage>
</organism>
<protein>
    <submittedName>
        <fullName evidence="10">AzlC family ABC transporter permease</fullName>
    </submittedName>
</protein>